<feature type="region of interest" description="Disordered" evidence="2">
    <location>
        <begin position="764"/>
        <end position="785"/>
    </location>
</feature>
<organism evidence="3 4">
    <name type="scientific">Opisthorchis viverrini</name>
    <name type="common">Southeast Asian liver fluke</name>
    <dbReference type="NCBI Taxonomy" id="6198"/>
    <lineage>
        <taxon>Eukaryota</taxon>
        <taxon>Metazoa</taxon>
        <taxon>Spiralia</taxon>
        <taxon>Lophotrochozoa</taxon>
        <taxon>Platyhelminthes</taxon>
        <taxon>Trematoda</taxon>
        <taxon>Digenea</taxon>
        <taxon>Opisthorchiida</taxon>
        <taxon>Opisthorchiata</taxon>
        <taxon>Opisthorchiidae</taxon>
        <taxon>Opisthorchis</taxon>
    </lineage>
</organism>
<dbReference type="Proteomes" id="UP000054324">
    <property type="component" value="Unassembled WGS sequence"/>
</dbReference>
<feature type="region of interest" description="Disordered" evidence="2">
    <location>
        <begin position="1"/>
        <end position="47"/>
    </location>
</feature>
<dbReference type="GO" id="GO:0005815">
    <property type="term" value="C:microtubule organizing center"/>
    <property type="evidence" value="ECO:0007669"/>
    <property type="project" value="TreeGrafter"/>
</dbReference>
<dbReference type="RefSeq" id="XP_009167354.1">
    <property type="nucleotide sequence ID" value="XM_009169090.1"/>
</dbReference>
<feature type="region of interest" description="Disordered" evidence="2">
    <location>
        <begin position="728"/>
        <end position="750"/>
    </location>
</feature>
<feature type="compositionally biased region" description="Polar residues" evidence="2">
    <location>
        <begin position="728"/>
        <end position="744"/>
    </location>
</feature>
<evidence type="ECO:0000256" key="2">
    <source>
        <dbReference type="SAM" id="MobiDB-lite"/>
    </source>
</evidence>
<accession>A0A075AGN8</accession>
<gene>
    <name evidence="3" type="ORF">T265_04369</name>
</gene>
<evidence type="ECO:0000313" key="4">
    <source>
        <dbReference type="Proteomes" id="UP000054324"/>
    </source>
</evidence>
<feature type="compositionally biased region" description="Low complexity" evidence="2">
    <location>
        <begin position="33"/>
        <end position="45"/>
    </location>
</feature>
<dbReference type="AlphaFoldDB" id="A0A075AGN8"/>
<evidence type="ECO:0008006" key="5">
    <source>
        <dbReference type="Google" id="ProtNLM"/>
    </source>
</evidence>
<protein>
    <recommendedName>
        <fullName evidence="5">Progesterone-induced-blocking factor 1</fullName>
    </recommendedName>
</protein>
<keyword evidence="4" id="KW-1185">Reference proteome</keyword>
<dbReference type="InterPro" id="IPR026205">
    <property type="entry name" value="PIBF1"/>
</dbReference>
<evidence type="ECO:0000313" key="3">
    <source>
        <dbReference type="EMBL" id="KER28909.1"/>
    </source>
</evidence>
<dbReference type="OrthoDB" id="299638at2759"/>
<name>A0A075AGN8_OPIVI</name>
<dbReference type="PANTHER" id="PTHR18950">
    <property type="entry name" value="PROGESTERONE-INDUCED BLOCKING FACTOR 1"/>
    <property type="match status" value="1"/>
</dbReference>
<dbReference type="GO" id="GO:0060271">
    <property type="term" value="P:cilium assembly"/>
    <property type="evidence" value="ECO:0007669"/>
    <property type="project" value="TreeGrafter"/>
</dbReference>
<proteinExistence type="predicted"/>
<keyword evidence="1" id="KW-0175">Coiled coil</keyword>
<feature type="coiled-coil region" evidence="1">
    <location>
        <begin position="108"/>
        <end position="142"/>
    </location>
</feature>
<sequence>MNDEYAPNPCSSRTVPEQPFEGTDNFPNKNDTYSYEDSSSESVSSGKLKNEIRVLRSQLVSKITLLESDKLLSQTLEADLKDQIQVLSRRLALSTARCEAALQIAAQSSEVQAELQRAAESQKRLANENASLSQQLNALKDLLDSLPTDRLVYMTRSCEGTFEIDVEAYSHLNGMEAEKLVSADPEKLSLPLYAKWQFHRLVGLFAQEILSLRRQITAAAETILFEGATSQRHLTSVSEQPRDKVQIQSAVSLGPNKFAEHRLVRLAENSDVGQSNKAVQEHLFSYHNSNLYGDKTDCRNNRRLVTDDAPVADQDFELELAERRIHFLQADKTHLMNQITSLTEQLTKAEQRLAESKANDLAVRKTEVESARNRTWNAEFLEQQLMEQAKMLKDMSTRECRMLSDVHTKELQSMREQRDAALAELDKVKMSLREAEREAAQYKQQVDLLNTRMAKMLPTLEQPHEPIDSTHTLGTRMTCALMELETIRLARQDALLQVEKLSAQLDASKKAYYELEAKTTQERLTHQGNLLAVEEKLRLYETLETKLDEAVELCVTDRENSVHASHAGHQTLLTHIEQYCLLAKTTAQTSNSNADIFILPTMACRRLEHSLRLAKKITELQLQCQRLSEENKAKINELELTRKEADRLGNMITLVEQPADCLASVLAEREQELTAIRSQLVEERKRVRLKTEECELLNQERNAMAIDLERLLTRRQSLAQLRKQMTQLSQSIREQKGSSNSRPHSSPCHPETIKFKRIVGHRTAPHLDDHIQPSCIKPPYTIDRS</sequence>
<dbReference type="GeneID" id="20318551"/>
<evidence type="ECO:0000256" key="1">
    <source>
        <dbReference type="SAM" id="Coils"/>
    </source>
</evidence>
<dbReference type="CTD" id="20318551"/>
<reference evidence="3 4" key="1">
    <citation type="submission" date="2013-11" db="EMBL/GenBank/DDBJ databases">
        <title>Opisthorchis viverrini - life in the bile duct.</title>
        <authorList>
            <person name="Young N.D."/>
            <person name="Nagarajan N."/>
            <person name="Lin S.J."/>
            <person name="Korhonen P.K."/>
            <person name="Jex A.R."/>
            <person name="Hall R.S."/>
            <person name="Safavi-Hemami H."/>
            <person name="Kaewkong W."/>
            <person name="Bertrand D."/>
            <person name="Gao S."/>
            <person name="Seet Q."/>
            <person name="Wongkham S."/>
            <person name="Teh B.T."/>
            <person name="Wongkham C."/>
            <person name="Intapan P.M."/>
            <person name="Maleewong W."/>
            <person name="Yang X."/>
            <person name="Hu M."/>
            <person name="Wang Z."/>
            <person name="Hofmann A."/>
            <person name="Sternberg P.W."/>
            <person name="Tan P."/>
            <person name="Wang J."/>
            <person name="Gasser R.B."/>
        </authorList>
    </citation>
    <scope>NUCLEOTIDE SEQUENCE [LARGE SCALE GENOMIC DNA]</scope>
</reference>
<dbReference type="PANTHER" id="PTHR18950:SF0">
    <property type="entry name" value="PROGESTERONE IMMUNOMODULATORY BINDING FACTOR 1"/>
    <property type="match status" value="1"/>
</dbReference>
<dbReference type="STRING" id="6198.A0A075AGN8"/>
<feature type="coiled-coil region" evidence="1">
    <location>
        <begin position="491"/>
        <end position="553"/>
    </location>
</feature>
<dbReference type="EMBL" id="KL596689">
    <property type="protein sequence ID" value="KER28909.1"/>
    <property type="molecule type" value="Genomic_DNA"/>
</dbReference>
<dbReference type="KEGG" id="ovi:T265_04369"/>
<feature type="coiled-coil region" evidence="1">
    <location>
        <begin position="318"/>
        <end position="452"/>
    </location>
</feature>